<dbReference type="PANTHER" id="PTHR37483">
    <property type="entry name" value="UPF0125 PROTEIN RATB"/>
    <property type="match status" value="1"/>
</dbReference>
<dbReference type="SUPFAM" id="SSF54285">
    <property type="entry name" value="MoaD/ThiS"/>
    <property type="match status" value="1"/>
</dbReference>
<dbReference type="NCBIfam" id="NF002490">
    <property type="entry name" value="PRK01777.1"/>
    <property type="match status" value="1"/>
</dbReference>
<dbReference type="Pfam" id="PF03658">
    <property type="entry name" value="Ub-RnfH"/>
    <property type="match status" value="1"/>
</dbReference>
<dbReference type="InterPro" id="IPR037021">
    <property type="entry name" value="RnfH_sf"/>
</dbReference>
<dbReference type="PANTHER" id="PTHR37483:SF1">
    <property type="entry name" value="UPF0125 PROTEIN RATB"/>
    <property type="match status" value="1"/>
</dbReference>
<dbReference type="HAMAP" id="MF_00460">
    <property type="entry name" value="UPF0125_RnfH"/>
    <property type="match status" value="1"/>
</dbReference>
<keyword evidence="4" id="KW-1185">Reference proteome</keyword>
<protein>
    <recommendedName>
        <fullName evidence="2">UPF0125 protein Mpe_A1618</fullName>
    </recommendedName>
</protein>
<dbReference type="AlphaFoldDB" id="A2SG91"/>
<dbReference type="EMBL" id="CP000555">
    <property type="protein sequence ID" value="ABM94580.1"/>
    <property type="molecule type" value="Genomic_DNA"/>
</dbReference>
<evidence type="ECO:0000313" key="3">
    <source>
        <dbReference type="EMBL" id="ABM94580.1"/>
    </source>
</evidence>
<dbReference type="InterPro" id="IPR005346">
    <property type="entry name" value="RnfH"/>
</dbReference>
<evidence type="ECO:0000256" key="1">
    <source>
        <dbReference type="ARBA" id="ARBA00010645"/>
    </source>
</evidence>
<dbReference type="RefSeq" id="WP_011829217.1">
    <property type="nucleotide sequence ID" value="NC_008825.1"/>
</dbReference>
<reference evidence="3 4" key="1">
    <citation type="journal article" date="2007" name="J. Bacteriol.">
        <title>Whole-genome analysis of the methyl tert-butyl ether-degrading beta-proteobacterium Methylibium petroleiphilum PM1.</title>
        <authorList>
            <person name="Kane S.R."/>
            <person name="Chakicherla A.Y."/>
            <person name="Chain P.S.G."/>
            <person name="Schmidt R."/>
            <person name="Shin M.W."/>
            <person name="Legler T.C."/>
            <person name="Scow K.M."/>
            <person name="Larimer F.W."/>
            <person name="Lucas S.M."/>
            <person name="Richardson P.M."/>
            <person name="Hristova K.R."/>
        </authorList>
    </citation>
    <scope>NUCLEOTIDE SEQUENCE [LARGE SCALE GENOMIC DNA]</scope>
    <source>
        <strain evidence="4">ATCC BAA-1232 / LMG 22953 / PM1</strain>
    </source>
</reference>
<comment type="similarity">
    <text evidence="1 2">Belongs to the UPF0125 (RnfH) family.</text>
</comment>
<dbReference type="Gene3D" id="3.10.20.280">
    <property type="entry name" value="RnfH-like"/>
    <property type="match status" value="1"/>
</dbReference>
<dbReference type="InterPro" id="IPR016155">
    <property type="entry name" value="Mopterin_synth/thiamin_S_b"/>
</dbReference>
<proteinExistence type="inferred from homology"/>
<evidence type="ECO:0000256" key="2">
    <source>
        <dbReference type="HAMAP-Rule" id="MF_00460"/>
    </source>
</evidence>
<evidence type="ECO:0000313" key="4">
    <source>
        <dbReference type="Proteomes" id="UP000000366"/>
    </source>
</evidence>
<dbReference type="Proteomes" id="UP000000366">
    <property type="component" value="Chromosome"/>
</dbReference>
<sequence>MGRVEGQPVRVEVAYSPRGRAVDLSELVLAEGCTALQALQASGLLERHPEIDLAVLRVGVWGRLCPTDERLREGDRVEVYRPLTVDPKEARRLRYRRQRSRLSGTR</sequence>
<gene>
    <name evidence="3" type="ordered locus">Mpe_A1618</name>
</gene>
<dbReference type="eggNOG" id="COG2914">
    <property type="taxonomic scope" value="Bacteria"/>
</dbReference>
<organism evidence="3 4">
    <name type="scientific">Methylibium petroleiphilum (strain ATCC BAA-1232 / LMG 22953 / PM1)</name>
    <dbReference type="NCBI Taxonomy" id="420662"/>
    <lineage>
        <taxon>Bacteria</taxon>
        <taxon>Pseudomonadati</taxon>
        <taxon>Pseudomonadota</taxon>
        <taxon>Betaproteobacteria</taxon>
        <taxon>Burkholderiales</taxon>
        <taxon>Sphaerotilaceae</taxon>
        <taxon>Methylibium</taxon>
    </lineage>
</organism>
<dbReference type="STRING" id="420662.Mpe_A1618"/>
<dbReference type="HOGENOM" id="CLU_150721_0_0_4"/>
<accession>A2SG91</accession>
<dbReference type="KEGG" id="mpt:Mpe_A1618"/>
<name>A2SG91_METPP</name>